<name>A0A914Y3T7_9BILA</name>
<evidence type="ECO:0000313" key="2">
    <source>
        <dbReference type="WBParaSite" id="PSU_v2.g13891.t1"/>
    </source>
</evidence>
<accession>A0A914Y3T7</accession>
<dbReference type="WBParaSite" id="PSU_v2.g13891.t1">
    <property type="protein sequence ID" value="PSU_v2.g13891.t1"/>
    <property type="gene ID" value="PSU_v2.g13891"/>
</dbReference>
<sequence length="210" mass="24324">MNNCNIIFKGEGYCFFDEKLIWNNIYASSNLKIKNEFYEIFDTFKMDSQISAEKVVTATSDTEIIGQKRRKRKKSKNAGGGGAEFLVERSKIVENVWKQFIKDDKKIRKNNNEKAGENNKIAREAAAKVKDFEWIEKLSKIDSNNLDTVEIVENESYKIVTNKLKLFKNGCDKCIRINFDNEEFVIPAEAEFCPGQLESVKHLDYGKKFF</sequence>
<proteinExistence type="predicted"/>
<dbReference type="AlphaFoldDB" id="A0A914Y3T7"/>
<protein>
    <submittedName>
        <fullName evidence="2">Uncharacterized protein</fullName>
    </submittedName>
</protein>
<organism evidence="1 2">
    <name type="scientific">Panagrolaimus superbus</name>
    <dbReference type="NCBI Taxonomy" id="310955"/>
    <lineage>
        <taxon>Eukaryota</taxon>
        <taxon>Metazoa</taxon>
        <taxon>Ecdysozoa</taxon>
        <taxon>Nematoda</taxon>
        <taxon>Chromadorea</taxon>
        <taxon>Rhabditida</taxon>
        <taxon>Tylenchina</taxon>
        <taxon>Panagrolaimomorpha</taxon>
        <taxon>Panagrolaimoidea</taxon>
        <taxon>Panagrolaimidae</taxon>
        <taxon>Panagrolaimus</taxon>
    </lineage>
</organism>
<keyword evidence="1" id="KW-1185">Reference proteome</keyword>
<dbReference type="Proteomes" id="UP000887577">
    <property type="component" value="Unplaced"/>
</dbReference>
<evidence type="ECO:0000313" key="1">
    <source>
        <dbReference type="Proteomes" id="UP000887577"/>
    </source>
</evidence>
<reference evidence="2" key="1">
    <citation type="submission" date="2022-11" db="UniProtKB">
        <authorList>
            <consortium name="WormBaseParasite"/>
        </authorList>
    </citation>
    <scope>IDENTIFICATION</scope>
</reference>